<evidence type="ECO:0000313" key="4">
    <source>
        <dbReference type="Proteomes" id="UP000664277"/>
    </source>
</evidence>
<comment type="caution">
    <text evidence="3">The sequence shown here is derived from an EMBL/GenBank/DDBJ whole genome shotgun (WGS) entry which is preliminary data.</text>
</comment>
<dbReference type="CDD" id="cd07423">
    <property type="entry name" value="MPP_Prp_like"/>
    <property type="match status" value="1"/>
</dbReference>
<feature type="domain" description="Polynucleotide kinase-phosphatase ligase" evidence="2">
    <location>
        <begin position="490"/>
        <end position="899"/>
    </location>
</feature>
<dbReference type="InterPro" id="IPR032380">
    <property type="entry name" value="PNKP_ligase_dom"/>
</dbReference>
<dbReference type="PANTHER" id="PTHR42850:SF7">
    <property type="entry name" value="BIS(5'-NUCLEOSYL)-TETRAPHOSPHATASE PRPE [ASYMMETRICAL]"/>
    <property type="match status" value="1"/>
</dbReference>
<dbReference type="InterPro" id="IPR027417">
    <property type="entry name" value="P-loop_NTPase"/>
</dbReference>
<dbReference type="InterPro" id="IPR029052">
    <property type="entry name" value="Metallo-depent_PP-like"/>
</dbReference>
<evidence type="ECO:0000259" key="2">
    <source>
        <dbReference type="Pfam" id="PF16542"/>
    </source>
</evidence>
<dbReference type="PANTHER" id="PTHR42850">
    <property type="entry name" value="METALLOPHOSPHOESTERASE"/>
    <property type="match status" value="1"/>
</dbReference>
<dbReference type="InterPro" id="IPR024028">
    <property type="entry name" value="PNKP_bac"/>
</dbReference>
<dbReference type="Pfam" id="PF16542">
    <property type="entry name" value="PNKP_ligase"/>
    <property type="match status" value="1"/>
</dbReference>
<feature type="domain" description="Calcineurin-like phosphoesterase" evidence="1">
    <location>
        <begin position="188"/>
        <end position="391"/>
    </location>
</feature>
<sequence length="904" mass="100396">MLDREATRNIYLPELSLVLLIGASGSGKSTLAKRHFKPTEIVSSDFCRGLVSDDENSQSASGDAFELLHFIVDKRLKTGLLTVVDATNVQKEDRKSLLDLARANHCLTAAIVLDMPDALCHERNSHRNDRNFGSHVVRRQRTFLRKSLSSLKDEGFRQVYVLKSPEEVENIEIKRSKLWNNRKEECGPFDIIGDIHGCYDELTSLLAKLGYEPISAAEAGIEPRQSEVDAPVYRHSQGRRVIFLGDLVDRGPASDKVLALVMNTVDAGHGFCVPGNHDIKLLKKLRGKKVRITHGLAETLEQLEPLSQDYKDSAAIFIEKLVSHLVLDGGNLVVAHAGLKEAYQGRSSGKVREFCLYGETTGETDEYGLPVRYNWAIDYRGKARVVYGHTPTSQAAWLNNTICIDTGCVFGGSLTALRYPENELVSVPALRQYYEPAKPLHGAKTDTAGDLSEQDGLSIEDVLIPGSNSKKIVETGLMGNLLIKEENARAALEVMSRFALHPRYLVYLPPTMSPGETSKEANLLEHPREALAYYGAAQIEQVVLQEKHMGSRALVLVGRDVESFTSRFGGEEKLGVIYTRSGRSFFNADQVELETALLKRISAALAEAELFEKFKSDWFLIDCELLPWSAKAQGLLQEQYAAVAASSEVVLGLKRQLTQTALRRLPDSKELQALAERSELEFDAAEKFRIAYGHYCWPVESLEDLKVAPFQILACEKTSMLFVDHLEQMKLLAPLADIDSGIFRKTRYRLCPTPFNSDGGEEGLRLAMRFFEEITGKIAKGEVSGKGSGEGSGAGEGIVVKPYLPDWQTARSVMVRDGRLLQPAIKCRASEYLRIIYGADYLLPHNLERLKQRGLSLKRSLAAREFALGAEALDRLSRGEPLHRIHECVFAVLALESAPVDPRL</sequence>
<dbReference type="Gene3D" id="3.40.50.300">
    <property type="entry name" value="P-loop containing nucleotide triphosphate hydrolases"/>
    <property type="match status" value="1"/>
</dbReference>
<protein>
    <submittedName>
        <fullName evidence="3">Polynucleotide kinase-phosphatase</fullName>
    </submittedName>
</protein>
<dbReference type="InterPro" id="IPR006186">
    <property type="entry name" value="Ser/Thr-sp_prot-phosphatase"/>
</dbReference>
<dbReference type="EMBL" id="JAFLCK010000010">
    <property type="protein sequence ID" value="MBN8660381.1"/>
    <property type="molecule type" value="Genomic_DNA"/>
</dbReference>
<dbReference type="SUPFAM" id="SSF52540">
    <property type="entry name" value="P-loop containing nucleoside triphosphate hydrolases"/>
    <property type="match status" value="1"/>
</dbReference>
<dbReference type="NCBIfam" id="TIGR04075">
    <property type="entry name" value="bacter_Pnkp"/>
    <property type="match status" value="1"/>
</dbReference>
<evidence type="ECO:0000259" key="1">
    <source>
        <dbReference type="Pfam" id="PF00149"/>
    </source>
</evidence>
<dbReference type="GO" id="GO:0016301">
    <property type="term" value="F:kinase activity"/>
    <property type="evidence" value="ECO:0007669"/>
    <property type="project" value="UniProtKB-KW"/>
</dbReference>
<dbReference type="SUPFAM" id="SSF56300">
    <property type="entry name" value="Metallo-dependent phosphatases"/>
    <property type="match status" value="1"/>
</dbReference>
<dbReference type="InterPro" id="IPR004843">
    <property type="entry name" value="Calcineurin-like_PHP"/>
</dbReference>
<dbReference type="AlphaFoldDB" id="A0A8J7TLW1"/>
<organism evidence="3 4">
    <name type="scientific">Candidatus Obscuribacter phosphatis</name>
    <dbReference type="NCBI Taxonomy" id="1906157"/>
    <lineage>
        <taxon>Bacteria</taxon>
        <taxon>Bacillati</taxon>
        <taxon>Candidatus Melainabacteria</taxon>
        <taxon>Candidatus Obscuribacterales</taxon>
        <taxon>Candidatus Obscuribacteraceae</taxon>
        <taxon>Candidatus Obscuribacter</taxon>
    </lineage>
</organism>
<dbReference type="Gene3D" id="3.60.21.10">
    <property type="match status" value="1"/>
</dbReference>
<gene>
    <name evidence="3" type="ORF">J0M35_08475</name>
</gene>
<reference evidence="3" key="1">
    <citation type="submission" date="2021-02" db="EMBL/GenBank/DDBJ databases">
        <title>Genome-Resolved Metagenomics of a Microbial Community Performing Photosynthetic Biological Nutrient Removal.</title>
        <authorList>
            <person name="Mcdaniel E.A."/>
        </authorList>
    </citation>
    <scope>NUCLEOTIDE SEQUENCE</scope>
    <source>
        <strain evidence="3">UWPOB_OBS1</strain>
    </source>
</reference>
<dbReference type="GO" id="GO:0016791">
    <property type="term" value="F:phosphatase activity"/>
    <property type="evidence" value="ECO:0007669"/>
    <property type="project" value="TreeGrafter"/>
</dbReference>
<dbReference type="Pfam" id="PF00149">
    <property type="entry name" value="Metallophos"/>
    <property type="match status" value="1"/>
</dbReference>
<accession>A0A8J7TLW1</accession>
<keyword evidence="3" id="KW-0418">Kinase</keyword>
<proteinExistence type="predicted"/>
<dbReference type="Pfam" id="PF13671">
    <property type="entry name" value="AAA_33"/>
    <property type="match status" value="1"/>
</dbReference>
<dbReference type="PRINTS" id="PR00114">
    <property type="entry name" value="STPHPHTASE"/>
</dbReference>
<keyword evidence="3" id="KW-0808">Transferase</keyword>
<dbReference type="InterPro" id="IPR041780">
    <property type="entry name" value="MPP_PrpE-like"/>
</dbReference>
<name>A0A8J7TLW1_9BACT</name>
<evidence type="ECO:0000313" key="3">
    <source>
        <dbReference type="EMBL" id="MBN8660381.1"/>
    </source>
</evidence>
<dbReference type="GO" id="GO:0005737">
    <property type="term" value="C:cytoplasm"/>
    <property type="evidence" value="ECO:0007669"/>
    <property type="project" value="TreeGrafter"/>
</dbReference>
<dbReference type="InterPro" id="IPR050126">
    <property type="entry name" value="Ap4A_hydrolase"/>
</dbReference>
<dbReference type="Gene3D" id="3.30.470.30">
    <property type="entry name" value="DNA ligase/mRNA capping enzyme"/>
    <property type="match status" value="2"/>
</dbReference>
<dbReference type="Proteomes" id="UP000664277">
    <property type="component" value="Unassembled WGS sequence"/>
</dbReference>